<accession>A0A6L3YIS7</accession>
<dbReference type="AlphaFoldDB" id="A0A6L3YIS7"/>
<keyword evidence="1" id="KW-0812">Transmembrane</keyword>
<evidence type="ECO:0000313" key="3">
    <source>
        <dbReference type="Proteomes" id="UP000481643"/>
    </source>
</evidence>
<reference evidence="2 3" key="1">
    <citation type="submission" date="2019-09" db="EMBL/GenBank/DDBJ databases">
        <title>Taxonomic organization of the family Brucellaceae based on a phylogenomic approach.</title>
        <authorList>
            <person name="Leclercq S."/>
            <person name="Cloeckaert A."/>
            <person name="Zygmunt M.S."/>
        </authorList>
    </citation>
    <scope>NUCLEOTIDE SEQUENCE [LARGE SCALE GENOMIC DNA]</scope>
    <source>
        <strain evidence="2 3">WS1830</strain>
    </source>
</reference>
<evidence type="ECO:0000256" key="1">
    <source>
        <dbReference type="SAM" id="Phobius"/>
    </source>
</evidence>
<name>A0A6L3YIS7_9HYPH</name>
<sequence>MLIVGFGALIQGILRLGKPAQTVEKSGWLYQQFGDQGIAVGMIALGAVALLIGAVMFNNTWVHAIRARKHL</sequence>
<evidence type="ECO:0000313" key="2">
    <source>
        <dbReference type="EMBL" id="KAB2682810.1"/>
    </source>
</evidence>
<comment type="caution">
    <text evidence="2">The sequence shown here is derived from an EMBL/GenBank/DDBJ whole genome shotgun (WGS) entry which is preliminary data.</text>
</comment>
<keyword evidence="1" id="KW-0472">Membrane</keyword>
<dbReference type="EMBL" id="WBVX01000018">
    <property type="protein sequence ID" value="KAB2682810.1"/>
    <property type="molecule type" value="Genomic_DNA"/>
</dbReference>
<organism evidence="2 3">
    <name type="scientific">Brucella tritici</name>
    <dbReference type="NCBI Taxonomy" id="94626"/>
    <lineage>
        <taxon>Bacteria</taxon>
        <taxon>Pseudomonadati</taxon>
        <taxon>Pseudomonadota</taxon>
        <taxon>Alphaproteobacteria</taxon>
        <taxon>Hyphomicrobiales</taxon>
        <taxon>Brucellaceae</taxon>
        <taxon>Brucella/Ochrobactrum group</taxon>
        <taxon>Brucella</taxon>
    </lineage>
</organism>
<feature type="transmembrane region" description="Helical" evidence="1">
    <location>
        <begin position="38"/>
        <end position="62"/>
    </location>
</feature>
<gene>
    <name evidence="2" type="ORF">F9L08_17035</name>
</gene>
<keyword evidence="1" id="KW-1133">Transmembrane helix</keyword>
<protein>
    <submittedName>
        <fullName evidence="2">Uncharacterized protein</fullName>
    </submittedName>
</protein>
<dbReference type="Proteomes" id="UP000481643">
    <property type="component" value="Unassembled WGS sequence"/>
</dbReference>
<proteinExistence type="predicted"/>